<dbReference type="OrthoDB" id="5622169at2"/>
<dbReference type="Proteomes" id="UP000070529">
    <property type="component" value="Unassembled WGS sequence"/>
</dbReference>
<accession>A0A135IAD4</accession>
<dbReference type="PROSITE" id="PS01124">
    <property type="entry name" value="HTH_ARAC_FAMILY_2"/>
    <property type="match status" value="1"/>
</dbReference>
<dbReference type="InterPro" id="IPR050204">
    <property type="entry name" value="AraC_XylS_family_regulators"/>
</dbReference>
<dbReference type="SUPFAM" id="SSF46689">
    <property type="entry name" value="Homeodomain-like"/>
    <property type="match status" value="2"/>
</dbReference>
<dbReference type="SMART" id="SM00342">
    <property type="entry name" value="HTH_ARAC"/>
    <property type="match status" value="1"/>
</dbReference>
<evidence type="ECO:0000313" key="5">
    <source>
        <dbReference type="EMBL" id="KXF82413.1"/>
    </source>
</evidence>
<evidence type="ECO:0000256" key="2">
    <source>
        <dbReference type="ARBA" id="ARBA00023125"/>
    </source>
</evidence>
<comment type="caution">
    <text evidence="5">The sequence shown here is derived from an EMBL/GenBank/DDBJ whole genome shotgun (WGS) entry which is preliminary data.</text>
</comment>
<proteinExistence type="predicted"/>
<dbReference type="Pfam" id="PF12833">
    <property type="entry name" value="HTH_18"/>
    <property type="match status" value="1"/>
</dbReference>
<sequence>MAKGLAENNKNRQVYDVLQSNTAQLQSDVFLDNGMGVALWSNSHGTTVYDKPNHHTLSYYVQGGKNTKRSTRGGDIYGGQDKLCLMPINHRSVWHYADPFSFFHFYFEQSHLQAFAEQVFDKEGRHIELKERTFTDDPFVNQLIRQNMLPLDWTSTTDQLMLSHAQQMMLLHLVRQHCHEPFKKALPTGGLSPVNQRRVMDYIEASLSHSFTLSDLAAISQLSDFHFARMFKVSFGCTPHQYVLEQRVKRAKTLLSQSEFSLSDISAMCGFSSQQHLSQQFKQRVGFSPASYRRSQNVR</sequence>
<name>A0A135IAD4_9GAMM</name>
<reference evidence="5 6" key="1">
    <citation type="submission" date="2015-11" db="EMBL/GenBank/DDBJ databases">
        <title>Genomic Taxonomy of the Vibrionaceae.</title>
        <authorList>
            <person name="Gomez-Gil B."/>
            <person name="Enciso-Ibarra J."/>
        </authorList>
    </citation>
    <scope>NUCLEOTIDE SEQUENCE [LARGE SCALE GENOMIC DNA]</scope>
    <source>
        <strain evidence="5 6">CAIM 912</strain>
    </source>
</reference>
<dbReference type="GO" id="GO:0003700">
    <property type="term" value="F:DNA-binding transcription factor activity"/>
    <property type="evidence" value="ECO:0007669"/>
    <property type="project" value="InterPro"/>
</dbReference>
<evidence type="ECO:0000313" key="6">
    <source>
        <dbReference type="Proteomes" id="UP000070529"/>
    </source>
</evidence>
<dbReference type="RefSeq" id="WP_067413953.1">
    <property type="nucleotide sequence ID" value="NZ_LNTY01000025.1"/>
</dbReference>
<dbReference type="EMBL" id="LNTY01000025">
    <property type="protein sequence ID" value="KXF82413.1"/>
    <property type="molecule type" value="Genomic_DNA"/>
</dbReference>
<protein>
    <submittedName>
        <fullName evidence="5">AraC family transcriptional regulator</fullName>
    </submittedName>
</protein>
<evidence type="ECO:0000256" key="3">
    <source>
        <dbReference type="ARBA" id="ARBA00023163"/>
    </source>
</evidence>
<feature type="domain" description="HTH araC/xylS-type" evidence="4">
    <location>
        <begin position="197"/>
        <end position="295"/>
    </location>
</feature>
<dbReference type="GO" id="GO:0043565">
    <property type="term" value="F:sequence-specific DNA binding"/>
    <property type="evidence" value="ECO:0007669"/>
    <property type="project" value="InterPro"/>
</dbReference>
<dbReference type="InterPro" id="IPR009057">
    <property type="entry name" value="Homeodomain-like_sf"/>
</dbReference>
<keyword evidence="2" id="KW-0238">DNA-binding</keyword>
<organism evidence="5 6">
    <name type="scientific">Enterovibrio coralii</name>
    <dbReference type="NCBI Taxonomy" id="294935"/>
    <lineage>
        <taxon>Bacteria</taxon>
        <taxon>Pseudomonadati</taxon>
        <taxon>Pseudomonadota</taxon>
        <taxon>Gammaproteobacteria</taxon>
        <taxon>Vibrionales</taxon>
        <taxon>Vibrionaceae</taxon>
        <taxon>Enterovibrio</taxon>
    </lineage>
</organism>
<evidence type="ECO:0000256" key="1">
    <source>
        <dbReference type="ARBA" id="ARBA00023015"/>
    </source>
</evidence>
<dbReference type="PANTHER" id="PTHR46796:SF6">
    <property type="entry name" value="ARAC SUBFAMILY"/>
    <property type="match status" value="1"/>
</dbReference>
<keyword evidence="6" id="KW-1185">Reference proteome</keyword>
<dbReference type="AlphaFoldDB" id="A0A135IAD4"/>
<dbReference type="Gene3D" id="1.10.10.60">
    <property type="entry name" value="Homeodomain-like"/>
    <property type="match status" value="2"/>
</dbReference>
<dbReference type="InterPro" id="IPR018060">
    <property type="entry name" value="HTH_AraC"/>
</dbReference>
<dbReference type="PROSITE" id="PS00041">
    <property type="entry name" value="HTH_ARAC_FAMILY_1"/>
    <property type="match status" value="1"/>
</dbReference>
<keyword evidence="3" id="KW-0804">Transcription</keyword>
<dbReference type="PANTHER" id="PTHR46796">
    <property type="entry name" value="HTH-TYPE TRANSCRIPTIONAL ACTIVATOR RHAS-RELATED"/>
    <property type="match status" value="1"/>
</dbReference>
<dbReference type="STRING" id="294935.ATN88_09825"/>
<keyword evidence="1" id="KW-0805">Transcription regulation</keyword>
<dbReference type="InterPro" id="IPR018062">
    <property type="entry name" value="HTH_AraC-typ_CS"/>
</dbReference>
<evidence type="ECO:0000259" key="4">
    <source>
        <dbReference type="PROSITE" id="PS01124"/>
    </source>
</evidence>
<gene>
    <name evidence="5" type="ORF">ATN88_09825</name>
</gene>